<proteinExistence type="predicted"/>
<name>A0A8I5NDK2_PAPAN</name>
<dbReference type="Ensembl" id="ENSPANT00000081783.1">
    <property type="protein sequence ID" value="ENSPANP00000060296.1"/>
    <property type="gene ID" value="ENSPANG00000047640.1"/>
</dbReference>
<evidence type="ECO:0000313" key="2">
    <source>
        <dbReference type="Ensembl" id="ENSPANP00000060296.1"/>
    </source>
</evidence>
<evidence type="ECO:0000256" key="1">
    <source>
        <dbReference type="SAM" id="Phobius"/>
    </source>
</evidence>
<dbReference type="PANTHER" id="PTHR12138">
    <property type="entry name" value="PRIMATE-EXPANDED PROTEIN FAMILY"/>
    <property type="match status" value="1"/>
</dbReference>
<sequence>MFYTLPQKSRDPSTAEPLSLFVCFFLFFFFFFETESCSVAQAGWCLMTSISLISNDVEHFFFFFFFLRRSLAVLHRLESCSVAQAGMQWHNLRSLQPPPPRFKQFSSASASQVSGTTGACHHTQLIFVFLVEMGFYHVGQAGLQLLTTGDPPALASQRAGITDVSHCAWPC</sequence>
<dbReference type="PANTHER" id="PTHR12138:SF133">
    <property type="entry name" value="SECRETED PROTEIN"/>
    <property type="match status" value="1"/>
</dbReference>
<dbReference type="GeneTree" id="ENSGT01120000271815"/>
<keyword evidence="3" id="KW-1185">Reference proteome</keyword>
<evidence type="ECO:0000313" key="3">
    <source>
        <dbReference type="Proteomes" id="UP000028761"/>
    </source>
</evidence>
<keyword evidence="1" id="KW-0812">Transmembrane</keyword>
<keyword evidence="1" id="KW-0472">Membrane</keyword>
<accession>A0A8I5NDK2</accession>
<keyword evidence="1" id="KW-1133">Transmembrane helix</keyword>
<protein>
    <submittedName>
        <fullName evidence="2">Uncharacterized protein</fullName>
    </submittedName>
</protein>
<feature type="transmembrane region" description="Helical" evidence="1">
    <location>
        <begin position="12"/>
        <end position="32"/>
    </location>
</feature>
<reference evidence="2 3" key="1">
    <citation type="submission" date="2012-03" db="EMBL/GenBank/DDBJ databases">
        <title>Whole Genome Assembly of Papio anubis.</title>
        <authorList>
            <person name="Liu Y.L."/>
            <person name="Abraham K.A."/>
            <person name="Akbar H.A."/>
            <person name="Ali S.A."/>
            <person name="Anosike U.A."/>
            <person name="Aqrawi P.A."/>
            <person name="Arias F.A."/>
            <person name="Attaway T.A."/>
            <person name="Awwad R.A."/>
            <person name="Babu C.B."/>
            <person name="Bandaranaike D.B."/>
            <person name="Battles P.B."/>
            <person name="Bell A.B."/>
            <person name="Beltran B.B."/>
            <person name="Berhane-Mersha D.B."/>
            <person name="Bess C.B."/>
            <person name="Bickham C.B."/>
            <person name="Bolden T.B."/>
            <person name="Carter K.C."/>
            <person name="Chau D.C."/>
            <person name="Chavez A.C."/>
            <person name="Clerc-Blankenburg K.C."/>
            <person name="Coyle M.C."/>
            <person name="Dao M.D."/>
            <person name="Davila M.L.D."/>
            <person name="Davy-Carroll L.D."/>
            <person name="Denson S.D."/>
            <person name="Dinh H.D."/>
            <person name="Fernandez S.F."/>
            <person name="Fernando P.F."/>
            <person name="Forbes L.F."/>
            <person name="Francis C.F."/>
            <person name="Francisco L.F."/>
            <person name="Fu Q.F."/>
            <person name="Garcia-Iii R.G."/>
            <person name="Garrett T.G."/>
            <person name="Gross S.G."/>
            <person name="Gubbala S.G."/>
            <person name="Hirani K.H."/>
            <person name="Hogues M.H."/>
            <person name="Hollins B.H."/>
            <person name="Jackson L.J."/>
            <person name="Javaid M.J."/>
            <person name="Jhangiani S.J."/>
            <person name="Johnson A.J."/>
            <person name="Johnson B.J."/>
            <person name="Jones J.J."/>
            <person name="Joshi V.J."/>
            <person name="Kalu J.K."/>
            <person name="Khan N.K."/>
            <person name="Korchina V.K."/>
            <person name="Kovar C.K."/>
            <person name="Lago L.L."/>
            <person name="Lara F.L."/>
            <person name="Le T.-K.L."/>
            <person name="Lee S.L."/>
            <person name="Legall-Iii F.L."/>
            <person name="Lemon S.L."/>
            <person name="Liu J.L."/>
            <person name="Liu Y.-S.L."/>
            <person name="Liyanage D.L."/>
            <person name="Lopez J.L."/>
            <person name="Lorensuhewa L.L."/>
            <person name="Mata R.M."/>
            <person name="Mathew T.M."/>
            <person name="Mercado C.M."/>
            <person name="Mercado I.M."/>
            <person name="Morales K.M."/>
            <person name="Morgan M.M."/>
            <person name="Munidasa M.M."/>
            <person name="Ngo D.N."/>
            <person name="Nguyen L.N."/>
            <person name="Nguyen T.N."/>
            <person name="Nguyen N.N."/>
            <person name="Obregon M.O."/>
            <person name="Okwuonu G.O."/>
            <person name="Ongeri F.O."/>
            <person name="Onwere C.O."/>
            <person name="Osifeso I.O."/>
            <person name="Parra A.P."/>
            <person name="Patil S.P."/>
            <person name="Perez A.P."/>
            <person name="Perez Y.P."/>
            <person name="Pham C.P."/>
            <person name="Pu L.-L.P."/>
            <person name="Puazo M.P."/>
            <person name="Quiroz J.Q."/>
            <person name="Rouhana J.R."/>
            <person name="Ruiz M.R."/>
            <person name="Ruiz S.-J.R."/>
            <person name="Saada N.S."/>
            <person name="Santibanez J.S."/>
            <person name="Scheel M.S."/>
            <person name="Schneider B.S."/>
            <person name="Simmons D.S."/>
            <person name="Sisson I.S."/>
            <person name="Tang L.-Y.T."/>
            <person name="Thornton R.T."/>
            <person name="Tisius J.T."/>
            <person name="Toledanes G.T."/>
            <person name="Trejos Z.T."/>
            <person name="Usmani K.U."/>
            <person name="Varghese R.V."/>
            <person name="Vattathil S.V."/>
            <person name="Vee V.V."/>
            <person name="Walker D.W."/>
            <person name="Weissenberger G.W."/>
            <person name="White C.W."/>
            <person name="Williams A.W."/>
            <person name="Woodworth J.W."/>
            <person name="Wright R.W."/>
            <person name="Zhu Y.Z."/>
            <person name="Han Y.H."/>
            <person name="Newsham I.N."/>
            <person name="Nazareth L.N."/>
            <person name="Worley K.W."/>
            <person name="Muzny D.M."/>
            <person name="Rogers J.R."/>
            <person name="Gibbs R.G."/>
        </authorList>
    </citation>
    <scope>NUCLEOTIDE SEQUENCE [LARGE SCALE GENOMIC DNA]</scope>
</reference>
<reference evidence="2" key="3">
    <citation type="submission" date="2025-09" db="UniProtKB">
        <authorList>
            <consortium name="Ensembl"/>
        </authorList>
    </citation>
    <scope>IDENTIFICATION</scope>
</reference>
<feature type="transmembrane region" description="Helical" evidence="1">
    <location>
        <begin position="44"/>
        <end position="67"/>
    </location>
</feature>
<organism evidence="2 3">
    <name type="scientific">Papio anubis</name>
    <name type="common">Olive baboon</name>
    <dbReference type="NCBI Taxonomy" id="9555"/>
    <lineage>
        <taxon>Eukaryota</taxon>
        <taxon>Metazoa</taxon>
        <taxon>Chordata</taxon>
        <taxon>Craniata</taxon>
        <taxon>Vertebrata</taxon>
        <taxon>Euteleostomi</taxon>
        <taxon>Mammalia</taxon>
        <taxon>Eutheria</taxon>
        <taxon>Euarchontoglires</taxon>
        <taxon>Primates</taxon>
        <taxon>Haplorrhini</taxon>
        <taxon>Catarrhini</taxon>
        <taxon>Cercopithecidae</taxon>
        <taxon>Cercopithecinae</taxon>
        <taxon>Papio</taxon>
    </lineage>
</organism>
<dbReference type="AlphaFoldDB" id="A0A8I5NDK2"/>
<dbReference type="Proteomes" id="UP000028761">
    <property type="component" value="Chromosome 7"/>
</dbReference>
<dbReference type="PRINTS" id="PR02045">
    <property type="entry name" value="F138DOMAIN"/>
</dbReference>
<reference evidence="2" key="2">
    <citation type="submission" date="2025-08" db="UniProtKB">
        <authorList>
            <consortium name="Ensembl"/>
        </authorList>
    </citation>
    <scope>IDENTIFICATION</scope>
</reference>